<dbReference type="GO" id="GO:0005506">
    <property type="term" value="F:iron ion binding"/>
    <property type="evidence" value="ECO:0007669"/>
    <property type="project" value="InterPro"/>
</dbReference>
<feature type="binding site" description="covalent" evidence="7">
    <location>
        <position position="141"/>
    </location>
    <ligand>
        <name>heme c</name>
        <dbReference type="ChEBI" id="CHEBI:61717"/>
    </ligand>
</feature>
<dbReference type="GO" id="GO:0020037">
    <property type="term" value="F:heme binding"/>
    <property type="evidence" value="ECO:0007669"/>
    <property type="project" value="InterPro"/>
</dbReference>
<evidence type="ECO:0000256" key="4">
    <source>
        <dbReference type="ARBA" id="ARBA00022982"/>
    </source>
</evidence>
<dbReference type="EMBL" id="QGLF01000001">
    <property type="protein sequence ID" value="PWR23418.1"/>
    <property type="molecule type" value="Genomic_DNA"/>
</dbReference>
<dbReference type="SUPFAM" id="SSF47175">
    <property type="entry name" value="Cytochromes"/>
    <property type="match status" value="1"/>
</dbReference>
<feature type="signal peptide" evidence="8">
    <location>
        <begin position="1"/>
        <end position="27"/>
    </location>
</feature>
<gene>
    <name evidence="9" type="ORF">DKG75_02275</name>
</gene>
<dbReference type="InterPro" id="IPR015984">
    <property type="entry name" value="Cyt_c_prime_subgr"/>
</dbReference>
<protein>
    <submittedName>
        <fullName evidence="9">Cytochrome C556</fullName>
    </submittedName>
</protein>
<keyword evidence="3 6" id="KW-0479">Metal-binding</keyword>
<evidence type="ECO:0000313" key="10">
    <source>
        <dbReference type="Proteomes" id="UP000246077"/>
    </source>
</evidence>
<dbReference type="OrthoDB" id="9811729at2"/>
<feature type="binding site" description="axial binding residue" evidence="6">
    <location>
        <position position="145"/>
    </location>
    <ligand>
        <name>heme c</name>
        <dbReference type="ChEBI" id="CHEBI:61717"/>
    </ligand>
    <ligandPart>
        <name>Fe</name>
        <dbReference type="ChEBI" id="CHEBI:18248"/>
    </ligandPart>
</feature>
<sequence length="154" mass="15349">MALLALHRSRWTVALALTLGLSGAALAAGAEALVEQREAGMKQAGGALKALGAAAKAGAVTPADVEKAQGLADFATALPTLFPEGSITDKSRALPEIWTDKAGWDAKVKVFADAADAILVAAKAGDVAGLRAGVGAAGDSCGACHKAFRGPEKD</sequence>
<comment type="caution">
    <text evidence="9">The sequence shown here is derived from an EMBL/GenBank/DDBJ whole genome shotgun (WGS) entry which is preliminary data.</text>
</comment>
<dbReference type="GO" id="GO:0022900">
    <property type="term" value="P:electron transport chain"/>
    <property type="evidence" value="ECO:0007669"/>
    <property type="project" value="InterPro"/>
</dbReference>
<organism evidence="9 10">
    <name type="scientific">Zavarzinia compransoris</name>
    <dbReference type="NCBI Taxonomy" id="1264899"/>
    <lineage>
        <taxon>Bacteria</taxon>
        <taxon>Pseudomonadati</taxon>
        <taxon>Pseudomonadota</taxon>
        <taxon>Alphaproteobacteria</taxon>
        <taxon>Rhodospirillales</taxon>
        <taxon>Zavarziniaceae</taxon>
        <taxon>Zavarzinia</taxon>
    </lineage>
</organism>
<dbReference type="AlphaFoldDB" id="A0A317E8D6"/>
<dbReference type="PROSITE" id="PS51009">
    <property type="entry name" value="CYTCII"/>
    <property type="match status" value="1"/>
</dbReference>
<dbReference type="Gene3D" id="1.20.120.10">
    <property type="entry name" value="Cytochrome c/b562"/>
    <property type="match status" value="1"/>
</dbReference>
<comment type="PTM">
    <text evidence="7">Binds 1 heme group per subunit.</text>
</comment>
<dbReference type="PRINTS" id="PR00608">
    <property type="entry name" value="CYTCHROMECII"/>
</dbReference>
<keyword evidence="1" id="KW-0813">Transport</keyword>
<evidence type="ECO:0000256" key="6">
    <source>
        <dbReference type="PIRSR" id="PIRSR000027-1"/>
    </source>
</evidence>
<dbReference type="GO" id="GO:0042597">
    <property type="term" value="C:periplasmic space"/>
    <property type="evidence" value="ECO:0007669"/>
    <property type="project" value="InterPro"/>
</dbReference>
<evidence type="ECO:0000256" key="8">
    <source>
        <dbReference type="SAM" id="SignalP"/>
    </source>
</evidence>
<name>A0A317E8D6_9PROT</name>
<dbReference type="Pfam" id="PF01322">
    <property type="entry name" value="Cytochrom_C_2"/>
    <property type="match status" value="1"/>
</dbReference>
<keyword evidence="5 6" id="KW-0408">Iron</keyword>
<feature type="binding site" description="covalent" evidence="7">
    <location>
        <position position="144"/>
    </location>
    <ligand>
        <name>heme c</name>
        <dbReference type="ChEBI" id="CHEBI:61717"/>
    </ligand>
</feature>
<evidence type="ECO:0000256" key="7">
    <source>
        <dbReference type="PIRSR" id="PIRSR000027-2"/>
    </source>
</evidence>
<keyword evidence="4" id="KW-0249">Electron transport</keyword>
<dbReference type="InterPro" id="IPR012127">
    <property type="entry name" value="Cyt_c_prime"/>
</dbReference>
<feature type="chain" id="PRO_5016438335" evidence="8">
    <location>
        <begin position="28"/>
        <end position="154"/>
    </location>
</feature>
<evidence type="ECO:0000256" key="5">
    <source>
        <dbReference type="ARBA" id="ARBA00023004"/>
    </source>
</evidence>
<evidence type="ECO:0000256" key="1">
    <source>
        <dbReference type="ARBA" id="ARBA00022448"/>
    </source>
</evidence>
<dbReference type="Proteomes" id="UP000246077">
    <property type="component" value="Unassembled WGS sequence"/>
</dbReference>
<evidence type="ECO:0000313" key="9">
    <source>
        <dbReference type="EMBL" id="PWR23418.1"/>
    </source>
</evidence>
<dbReference type="PIRSF" id="PIRSF000027">
    <property type="entry name" value="Cytc_c_prime"/>
    <property type="match status" value="1"/>
</dbReference>
<keyword evidence="10" id="KW-1185">Reference proteome</keyword>
<dbReference type="RefSeq" id="WP_109919451.1">
    <property type="nucleotide sequence ID" value="NZ_QGLF01000001.1"/>
</dbReference>
<reference evidence="10" key="1">
    <citation type="submission" date="2018-05" db="EMBL/GenBank/DDBJ databases">
        <title>Zavarzinia sp. HR-AS.</title>
        <authorList>
            <person name="Lee Y."/>
            <person name="Jeon C.O."/>
        </authorList>
    </citation>
    <scope>NUCLEOTIDE SEQUENCE [LARGE SCALE GENOMIC DNA]</scope>
    <source>
        <strain evidence="10">DSM 1231</strain>
    </source>
</reference>
<keyword evidence="2 7" id="KW-0349">Heme</keyword>
<dbReference type="GO" id="GO:0009055">
    <property type="term" value="F:electron transfer activity"/>
    <property type="evidence" value="ECO:0007669"/>
    <property type="project" value="InterPro"/>
</dbReference>
<dbReference type="InterPro" id="IPR010980">
    <property type="entry name" value="Cyt_c/b562"/>
</dbReference>
<accession>A0A317E8D6</accession>
<evidence type="ECO:0000256" key="3">
    <source>
        <dbReference type="ARBA" id="ARBA00022723"/>
    </source>
</evidence>
<dbReference type="InterPro" id="IPR002321">
    <property type="entry name" value="Cyt_c_II"/>
</dbReference>
<evidence type="ECO:0000256" key="2">
    <source>
        <dbReference type="ARBA" id="ARBA00022617"/>
    </source>
</evidence>
<proteinExistence type="predicted"/>
<keyword evidence="8" id="KW-0732">Signal</keyword>